<evidence type="ECO:0000256" key="3">
    <source>
        <dbReference type="ARBA" id="ARBA00022723"/>
    </source>
</evidence>
<feature type="binding site" evidence="9">
    <location>
        <position position="28"/>
    </location>
    <ligand>
        <name>Mg(2+)</name>
        <dbReference type="ChEBI" id="CHEBI:18420"/>
    </ligand>
</feature>
<evidence type="ECO:0000256" key="9">
    <source>
        <dbReference type="HAMAP-Rule" id="MF_00112"/>
    </source>
</evidence>
<comment type="similarity">
    <text evidence="9">Belongs to the GGGP/HepGP synthase family. Group II subfamily.</text>
</comment>
<evidence type="ECO:0000256" key="1">
    <source>
        <dbReference type="ARBA" id="ARBA00022516"/>
    </source>
</evidence>
<evidence type="ECO:0000256" key="6">
    <source>
        <dbReference type="ARBA" id="ARBA00023209"/>
    </source>
</evidence>
<dbReference type="NCBIfam" id="TIGR01768">
    <property type="entry name" value="GGGP-family"/>
    <property type="match status" value="1"/>
</dbReference>
<dbReference type="Pfam" id="PF01884">
    <property type="entry name" value="PcrB"/>
    <property type="match status" value="1"/>
</dbReference>
<dbReference type="PANTHER" id="PTHR40029:SF2">
    <property type="entry name" value="HEPTAPRENYLGLYCERYL PHOSPHATE SYNTHASE"/>
    <property type="match status" value="1"/>
</dbReference>
<dbReference type="InterPro" id="IPR010946">
    <property type="entry name" value="GGGP_synth"/>
</dbReference>
<accession>A0ABY6MFC0</accession>
<organism evidence="10 11">
    <name type="scientific">Algoriphagus halophytocola</name>
    <dbReference type="NCBI Taxonomy" id="2991499"/>
    <lineage>
        <taxon>Bacteria</taxon>
        <taxon>Pseudomonadati</taxon>
        <taxon>Bacteroidota</taxon>
        <taxon>Cytophagia</taxon>
        <taxon>Cytophagales</taxon>
        <taxon>Cyclobacteriaceae</taxon>
        <taxon>Algoriphagus</taxon>
    </lineage>
</organism>
<dbReference type="InterPro" id="IPR038597">
    <property type="entry name" value="GGGP/HepGP_synthase_sf"/>
</dbReference>
<keyword evidence="1 9" id="KW-0444">Lipid biosynthesis</keyword>
<keyword evidence="4 9" id="KW-0460">Magnesium</keyword>
<feature type="binding site" evidence="9">
    <location>
        <begin position="179"/>
        <end position="185"/>
    </location>
    <ligand>
        <name>sn-glycerol 1-phosphate</name>
        <dbReference type="ChEBI" id="CHEBI:57685"/>
    </ligand>
</feature>
<dbReference type="CDD" id="cd02812">
    <property type="entry name" value="PcrB_like"/>
    <property type="match status" value="1"/>
</dbReference>
<comment type="catalytic activity">
    <reaction evidence="8 9">
        <text>sn-glycerol 1-phosphate + (2E,6E,10E)-geranylgeranyl diphosphate = sn-3-O-(geranylgeranyl)glycerol 1-phosphate + diphosphate</text>
        <dbReference type="Rhea" id="RHEA:23404"/>
        <dbReference type="ChEBI" id="CHEBI:33019"/>
        <dbReference type="ChEBI" id="CHEBI:57677"/>
        <dbReference type="ChEBI" id="CHEBI:57685"/>
        <dbReference type="ChEBI" id="CHEBI:58756"/>
        <dbReference type="EC" id="2.5.1.41"/>
    </reaction>
</comment>
<protein>
    <recommendedName>
        <fullName evidence="9">Geranylgeranylglyceryl phosphate synthase</fullName>
        <shortName evidence="9">GGGP synthase</shortName>
        <shortName evidence="9">GGGPS</shortName>
        <ecNumber evidence="9">2.5.1.41</ecNumber>
    </recommendedName>
    <alternativeName>
        <fullName evidence="9">(S)-3-O-geranylgeranylglyceryl phosphate synthase</fullName>
    </alternativeName>
    <alternativeName>
        <fullName evidence="9">Phosphoglycerol geranylgeranyltransferase</fullName>
    </alternativeName>
</protein>
<dbReference type="NCBIfam" id="TIGR01769">
    <property type="entry name" value="GGGP"/>
    <property type="match status" value="1"/>
</dbReference>
<comment type="function">
    <text evidence="9">Prenyltransferase that catalyzes the transfer of the geranylgeranyl moiety of geranylgeranyl diphosphate (GGPP) to the C3 hydroxyl of sn-glycerol-1-phosphate (G1P).</text>
</comment>
<dbReference type="Gene3D" id="3.20.20.390">
    <property type="entry name" value="FMN-linked oxidoreductases"/>
    <property type="match status" value="1"/>
</dbReference>
<keyword evidence="2 9" id="KW-0808">Transferase</keyword>
<evidence type="ECO:0000313" key="10">
    <source>
        <dbReference type="EMBL" id="UZD21331.1"/>
    </source>
</evidence>
<comment type="caution">
    <text evidence="9">Lacks conserved residue(s) required for the propagation of feature annotation.</text>
</comment>
<feature type="binding site" evidence="9">
    <location>
        <position position="58"/>
    </location>
    <ligand>
        <name>Mg(2+)</name>
        <dbReference type="ChEBI" id="CHEBI:18420"/>
    </ligand>
</feature>
<dbReference type="InterPro" id="IPR039074">
    <property type="entry name" value="GGGP/HepGP_synthase_I"/>
</dbReference>
<evidence type="ECO:0000256" key="4">
    <source>
        <dbReference type="ARBA" id="ARBA00022842"/>
    </source>
</evidence>
<dbReference type="Proteomes" id="UP001163156">
    <property type="component" value="Chromosome"/>
</dbReference>
<evidence type="ECO:0000256" key="7">
    <source>
        <dbReference type="ARBA" id="ARBA00023264"/>
    </source>
</evidence>
<name>A0ABY6MFC0_9BACT</name>
<dbReference type="EMBL" id="CP110226">
    <property type="protein sequence ID" value="UZD21331.1"/>
    <property type="molecule type" value="Genomic_DNA"/>
</dbReference>
<feature type="binding site" evidence="9">
    <location>
        <begin position="210"/>
        <end position="211"/>
    </location>
    <ligand>
        <name>sn-glycerol 1-phosphate</name>
        <dbReference type="ChEBI" id="CHEBI:57685"/>
    </ligand>
</feature>
<dbReference type="EC" id="2.5.1.41" evidence="9"/>
<comment type="cofactor">
    <cofactor evidence="9">
        <name>Mg(2+)</name>
        <dbReference type="ChEBI" id="CHEBI:18420"/>
    </cofactor>
</comment>
<dbReference type="InterPro" id="IPR008205">
    <property type="entry name" value="GGGP_HepGP_synthase"/>
</dbReference>
<keyword evidence="11" id="KW-1185">Reference proteome</keyword>
<keyword evidence="6 9" id="KW-0594">Phospholipid biosynthesis</keyword>
<keyword evidence="3 9" id="KW-0479">Metal-binding</keyword>
<feature type="binding site" evidence="9">
    <location>
        <begin position="232"/>
        <end position="233"/>
    </location>
    <ligand>
        <name>sn-glycerol 1-phosphate</name>
        <dbReference type="ChEBI" id="CHEBI:57685"/>
    </ligand>
</feature>
<evidence type="ECO:0000313" key="11">
    <source>
        <dbReference type="Proteomes" id="UP001163156"/>
    </source>
</evidence>
<dbReference type="SUPFAM" id="SSF51395">
    <property type="entry name" value="FMN-linked oxidoreductases"/>
    <property type="match status" value="1"/>
</dbReference>
<dbReference type="HAMAP" id="MF_00112">
    <property type="entry name" value="GGGP_HepGP_synthase"/>
    <property type="match status" value="1"/>
</dbReference>
<evidence type="ECO:0000256" key="8">
    <source>
        <dbReference type="ARBA" id="ARBA00047288"/>
    </source>
</evidence>
<sequence>MLKSKNRISKILQKLHSAQRKGLAWLIDPDKIACLKAFQDTFDWVAESDLDLIFVGGSQLGRDNFVEVVRKVKSISGDIPVVLFPGSSFQVDDQADGILFLSLLSGRNPEYLIGQQVQAAPRINQMDIEVLPTAYLLVNDQDQTSVQNVSQTTPLSNAAPDFVEATALAGKFLGMDYCYLEAGSGASIPVAQQVISQVKSAIDAPLIVGGGIDTVDKANRAFYAGADLIVVGNAIEKDPGFLAEVLACKSFRNASLNVN</sequence>
<reference evidence="10" key="1">
    <citation type="submission" date="2022-10" db="EMBL/GenBank/DDBJ databases">
        <title>Algoriphagus sp. a novel bacteria isolate from halophytes salicornia europaea.</title>
        <authorList>
            <person name="Peng Y."/>
            <person name="Jiang L."/>
            <person name="Lee J."/>
        </authorList>
    </citation>
    <scope>NUCLEOTIDE SEQUENCE</scope>
    <source>
        <strain evidence="10">TR-M5</strain>
    </source>
</reference>
<evidence type="ECO:0000256" key="2">
    <source>
        <dbReference type="ARBA" id="ARBA00022679"/>
    </source>
</evidence>
<dbReference type="RefSeq" id="WP_264807804.1">
    <property type="nucleotide sequence ID" value="NZ_CP110226.1"/>
</dbReference>
<gene>
    <name evidence="10" type="ORF">OM944_11705</name>
</gene>
<dbReference type="NCBIfam" id="NF003198">
    <property type="entry name" value="PRK04169.1-2"/>
    <property type="match status" value="1"/>
</dbReference>
<evidence type="ECO:0000256" key="5">
    <source>
        <dbReference type="ARBA" id="ARBA00023098"/>
    </source>
</evidence>
<keyword evidence="5 9" id="KW-0443">Lipid metabolism</keyword>
<dbReference type="PANTHER" id="PTHR40029">
    <property type="match status" value="1"/>
</dbReference>
<proteinExistence type="inferred from homology"/>
<keyword evidence="7 9" id="KW-1208">Phospholipid metabolism</keyword>